<evidence type="ECO:0000256" key="12">
    <source>
        <dbReference type="ARBA" id="ARBA00049878"/>
    </source>
</evidence>
<evidence type="ECO:0000256" key="5">
    <source>
        <dbReference type="ARBA" id="ARBA00023150"/>
    </source>
</evidence>
<evidence type="ECO:0000256" key="9">
    <source>
        <dbReference type="ARBA" id="ARBA00030407"/>
    </source>
</evidence>
<evidence type="ECO:0000256" key="8">
    <source>
        <dbReference type="ARBA" id="ARBA00029745"/>
    </source>
</evidence>
<organism evidence="14 15">
    <name type="scientific">Mesorhizobium argentiipisi</name>
    <dbReference type="NCBI Taxonomy" id="3015175"/>
    <lineage>
        <taxon>Bacteria</taxon>
        <taxon>Pseudomonadati</taxon>
        <taxon>Pseudomonadota</taxon>
        <taxon>Alphaproteobacteria</taxon>
        <taxon>Hyphomicrobiales</taxon>
        <taxon>Phyllobacteriaceae</taxon>
        <taxon>Mesorhizobium</taxon>
    </lineage>
</organism>
<keyword evidence="5" id="KW-0501">Molybdenum cofactor biosynthesis</keyword>
<name>A0ABU8KF57_9HYPH</name>
<keyword evidence="15" id="KW-1185">Reference proteome</keyword>
<comment type="caution">
    <text evidence="14">The sequence shown here is derived from an EMBL/GenBank/DDBJ whole genome shotgun (WGS) entry which is preliminary data.</text>
</comment>
<sequence>MVGAVVPAIRIQREDFDVAAEIAGLTKGRADIGAVVTFSGLCRDEQGALSALELEHYPGMAEAEIGRIAAEAVGRWPLQGLTVIHRHGKIAPGENIVLVVAASSHRQAAFEAANFLMDYLKSRAPFWKKEHRADGSEGGWVEAKDADDQAADRWKKQGE</sequence>
<feature type="region of interest" description="Disordered" evidence="13">
    <location>
        <begin position="133"/>
        <end position="159"/>
    </location>
</feature>
<dbReference type="RefSeq" id="WP_337094235.1">
    <property type="nucleotide sequence ID" value="NZ_JAPYKO010000011.1"/>
</dbReference>
<evidence type="ECO:0000256" key="7">
    <source>
        <dbReference type="ARBA" id="ARBA00026066"/>
    </source>
</evidence>
<comment type="similarity">
    <text evidence="2">Belongs to the MoaE family.</text>
</comment>
<dbReference type="InterPro" id="IPR003448">
    <property type="entry name" value="Mopterin_biosynth_MoaE"/>
</dbReference>
<feature type="compositionally biased region" description="Basic and acidic residues" evidence="13">
    <location>
        <begin position="142"/>
        <end position="159"/>
    </location>
</feature>
<evidence type="ECO:0000313" key="15">
    <source>
        <dbReference type="Proteomes" id="UP001366503"/>
    </source>
</evidence>
<dbReference type="Proteomes" id="UP001366503">
    <property type="component" value="Unassembled WGS sequence"/>
</dbReference>
<dbReference type="EMBL" id="JAPYKO010000011">
    <property type="protein sequence ID" value="MEI9403898.1"/>
    <property type="molecule type" value="Genomic_DNA"/>
</dbReference>
<comment type="pathway">
    <text evidence="1">Cofactor biosynthesis; molybdopterin biosynthesis.</text>
</comment>
<comment type="subunit">
    <text evidence="7">Heterotetramer of 2 MoaD subunits and 2 MoaE subunits. Also stable as homodimer. The enzyme changes between these two forms during catalysis.</text>
</comment>
<comment type="catalytic activity">
    <reaction evidence="12">
        <text>2 [molybdopterin-synthase sulfur-carrier protein]-C-terminal-Gly-aminoethanethioate + cyclic pyranopterin phosphate + H2O = molybdopterin + 2 [molybdopterin-synthase sulfur-carrier protein]-C-terminal Gly-Gly + 2 H(+)</text>
        <dbReference type="Rhea" id="RHEA:26333"/>
        <dbReference type="Rhea" id="RHEA-COMP:12202"/>
        <dbReference type="Rhea" id="RHEA-COMP:19907"/>
        <dbReference type="ChEBI" id="CHEBI:15377"/>
        <dbReference type="ChEBI" id="CHEBI:15378"/>
        <dbReference type="ChEBI" id="CHEBI:58698"/>
        <dbReference type="ChEBI" id="CHEBI:59648"/>
        <dbReference type="ChEBI" id="CHEBI:90778"/>
        <dbReference type="ChEBI" id="CHEBI:232372"/>
        <dbReference type="EC" id="2.8.1.12"/>
    </reaction>
</comment>
<evidence type="ECO:0000256" key="10">
    <source>
        <dbReference type="ARBA" id="ARBA00030781"/>
    </source>
</evidence>
<proteinExistence type="inferred from homology"/>
<evidence type="ECO:0000256" key="2">
    <source>
        <dbReference type="ARBA" id="ARBA00005426"/>
    </source>
</evidence>
<dbReference type="InterPro" id="IPR036563">
    <property type="entry name" value="MoaE_sf"/>
</dbReference>
<evidence type="ECO:0000256" key="13">
    <source>
        <dbReference type="SAM" id="MobiDB-lite"/>
    </source>
</evidence>
<accession>A0ABU8KF57</accession>
<evidence type="ECO:0000256" key="1">
    <source>
        <dbReference type="ARBA" id="ARBA00005046"/>
    </source>
</evidence>
<comment type="function">
    <text evidence="6">Converts molybdopterin precursor Z into molybdopterin. This requires the incorporation of two sulfur atoms into precursor Z to generate a dithiolene group. The sulfur is provided by MoaD.</text>
</comment>
<evidence type="ECO:0000313" key="14">
    <source>
        <dbReference type="EMBL" id="MEI9403898.1"/>
    </source>
</evidence>
<reference evidence="14 15" key="1">
    <citation type="submission" date="2022-12" db="EMBL/GenBank/DDBJ databases">
        <authorList>
            <person name="Muema E."/>
        </authorList>
    </citation>
    <scope>NUCLEOTIDE SEQUENCE [LARGE SCALE GENOMIC DNA]</scope>
    <source>
        <strain evidence="15">1330</strain>
    </source>
</reference>
<dbReference type="SUPFAM" id="SSF54690">
    <property type="entry name" value="Molybdopterin synthase subunit MoaE"/>
    <property type="match status" value="1"/>
</dbReference>
<evidence type="ECO:0000256" key="4">
    <source>
        <dbReference type="ARBA" id="ARBA00013858"/>
    </source>
</evidence>
<dbReference type="Pfam" id="PF02391">
    <property type="entry name" value="MoaE"/>
    <property type="match status" value="1"/>
</dbReference>
<dbReference type="EC" id="2.8.1.12" evidence="3"/>
<dbReference type="PANTHER" id="PTHR23404">
    <property type="entry name" value="MOLYBDOPTERIN SYNTHASE RELATED"/>
    <property type="match status" value="1"/>
</dbReference>
<dbReference type="CDD" id="cd00756">
    <property type="entry name" value="MoaE"/>
    <property type="match status" value="1"/>
</dbReference>
<dbReference type="Gene3D" id="3.90.1170.40">
    <property type="entry name" value="Molybdopterin biosynthesis MoaE subunit"/>
    <property type="match status" value="1"/>
</dbReference>
<evidence type="ECO:0000256" key="6">
    <source>
        <dbReference type="ARBA" id="ARBA00025448"/>
    </source>
</evidence>
<evidence type="ECO:0000256" key="3">
    <source>
        <dbReference type="ARBA" id="ARBA00011950"/>
    </source>
</evidence>
<protein>
    <recommendedName>
        <fullName evidence="4">Molybdopterin synthase catalytic subunit</fullName>
        <ecNumber evidence="3">2.8.1.12</ecNumber>
    </recommendedName>
    <alternativeName>
        <fullName evidence="10">MPT synthase subunit 2</fullName>
    </alternativeName>
    <alternativeName>
        <fullName evidence="8">Molybdenum cofactor biosynthesis protein E</fullName>
    </alternativeName>
    <alternativeName>
        <fullName evidence="9">Molybdopterin-converting factor large subunit</fullName>
    </alternativeName>
    <alternativeName>
        <fullName evidence="11">Molybdopterin-converting factor subunit 2</fullName>
    </alternativeName>
</protein>
<gene>
    <name evidence="14" type="ORF">O7A05_17240</name>
</gene>
<evidence type="ECO:0000256" key="11">
    <source>
        <dbReference type="ARBA" id="ARBA00032474"/>
    </source>
</evidence>